<name>A0A1Y2ENJ0_9BASI</name>
<dbReference type="AlphaFoldDB" id="A0A1Y2ENJ0"/>
<evidence type="ECO:0000313" key="6">
    <source>
        <dbReference type="Proteomes" id="UP000193467"/>
    </source>
</evidence>
<comment type="caution">
    <text evidence="5">The sequence shown here is derived from an EMBL/GenBank/DDBJ whole genome shotgun (WGS) entry which is preliminary data.</text>
</comment>
<protein>
    <recommendedName>
        <fullName evidence="2">Autophagy-related protein 101</fullName>
    </recommendedName>
</protein>
<dbReference type="InterPro" id="IPR012445">
    <property type="entry name" value="ATG101"/>
</dbReference>
<organism evidence="5 6">
    <name type="scientific">Leucosporidium creatinivorum</name>
    <dbReference type="NCBI Taxonomy" id="106004"/>
    <lineage>
        <taxon>Eukaryota</taxon>
        <taxon>Fungi</taxon>
        <taxon>Dikarya</taxon>
        <taxon>Basidiomycota</taxon>
        <taxon>Pucciniomycotina</taxon>
        <taxon>Microbotryomycetes</taxon>
        <taxon>Leucosporidiales</taxon>
        <taxon>Leucosporidium</taxon>
    </lineage>
</organism>
<evidence type="ECO:0000256" key="4">
    <source>
        <dbReference type="SAM" id="MobiDB-lite"/>
    </source>
</evidence>
<dbReference type="Pfam" id="PF07855">
    <property type="entry name" value="ATG101"/>
    <property type="match status" value="1"/>
</dbReference>
<dbReference type="GO" id="GO:1990316">
    <property type="term" value="C:Atg1/ULK1 kinase complex"/>
    <property type="evidence" value="ECO:0007669"/>
    <property type="project" value="TreeGrafter"/>
</dbReference>
<dbReference type="GO" id="GO:0000045">
    <property type="term" value="P:autophagosome assembly"/>
    <property type="evidence" value="ECO:0007669"/>
    <property type="project" value="TreeGrafter"/>
</dbReference>
<dbReference type="InParanoid" id="A0A1Y2ENJ0"/>
<dbReference type="STRING" id="106004.A0A1Y2ENJ0"/>
<sequence length="262" mass="28286">MSNTPAKPAEVFQQSFSVERQWVKEVMRAVLGTILFHRSVGNVSPATVECHGCTFPVPADPEIDALLSAKTEELTRALLEDGVKSSKLVVALYPTPSSPRQQRPAPPKPRPLAPTVTSALGWFSASAKALATGAEEEEHAEDDAELGQVWEAWIVDVEVVAEGRRGVSEEKLRSQLNDFLLRSLMFVMERTTHVPPITTADLQPFGVQVLVNPSSLPFSVPKAVVTAPTTFPLLHTNLVTPARPAAGPDGRREGWASLAGGR</sequence>
<evidence type="ECO:0000256" key="3">
    <source>
        <dbReference type="ARBA" id="ARBA00023006"/>
    </source>
</evidence>
<dbReference type="PANTHER" id="PTHR13292:SF0">
    <property type="entry name" value="AUTOPHAGY-RELATED PROTEIN 101"/>
    <property type="match status" value="1"/>
</dbReference>
<evidence type="ECO:0000256" key="2">
    <source>
        <dbReference type="ARBA" id="ARBA00018874"/>
    </source>
</evidence>
<proteinExistence type="inferred from homology"/>
<gene>
    <name evidence="5" type="ORF">BCR35DRAFT_307696</name>
</gene>
<dbReference type="OrthoDB" id="10259639at2759"/>
<reference evidence="5 6" key="1">
    <citation type="submission" date="2016-07" db="EMBL/GenBank/DDBJ databases">
        <title>Pervasive Adenine N6-methylation of Active Genes in Fungi.</title>
        <authorList>
            <consortium name="DOE Joint Genome Institute"/>
            <person name="Mondo S.J."/>
            <person name="Dannebaum R.O."/>
            <person name="Kuo R.C."/>
            <person name="Labutti K."/>
            <person name="Haridas S."/>
            <person name="Kuo A."/>
            <person name="Salamov A."/>
            <person name="Ahrendt S.R."/>
            <person name="Lipzen A."/>
            <person name="Sullivan W."/>
            <person name="Andreopoulos W.B."/>
            <person name="Clum A."/>
            <person name="Lindquist E."/>
            <person name="Daum C."/>
            <person name="Ramamoorthy G.K."/>
            <person name="Gryganskyi A."/>
            <person name="Culley D."/>
            <person name="Magnuson J.K."/>
            <person name="James T.Y."/>
            <person name="O'Malley M.A."/>
            <person name="Stajich J.E."/>
            <person name="Spatafora J.W."/>
            <person name="Visel A."/>
            <person name="Grigoriev I.V."/>
        </authorList>
    </citation>
    <scope>NUCLEOTIDE SEQUENCE [LARGE SCALE GENOMIC DNA]</scope>
    <source>
        <strain evidence="5 6">62-1032</strain>
    </source>
</reference>
<dbReference type="EMBL" id="MCGR01000052">
    <property type="protein sequence ID" value="ORY72415.1"/>
    <property type="molecule type" value="Genomic_DNA"/>
</dbReference>
<keyword evidence="3" id="KW-0072">Autophagy</keyword>
<dbReference type="Proteomes" id="UP000193467">
    <property type="component" value="Unassembled WGS sequence"/>
</dbReference>
<dbReference type="PANTHER" id="PTHR13292">
    <property type="entry name" value="AUTOPHAGY-RELATED PROTEIN 101"/>
    <property type="match status" value="1"/>
</dbReference>
<dbReference type="GO" id="GO:0000407">
    <property type="term" value="C:phagophore assembly site"/>
    <property type="evidence" value="ECO:0007669"/>
    <property type="project" value="TreeGrafter"/>
</dbReference>
<evidence type="ECO:0000256" key="1">
    <source>
        <dbReference type="ARBA" id="ARBA00007130"/>
    </source>
</evidence>
<keyword evidence="6" id="KW-1185">Reference proteome</keyword>
<comment type="similarity">
    <text evidence="1">Belongs to the ATG101 family.</text>
</comment>
<dbReference type="GO" id="GO:0019901">
    <property type="term" value="F:protein kinase binding"/>
    <property type="evidence" value="ECO:0007669"/>
    <property type="project" value="TreeGrafter"/>
</dbReference>
<evidence type="ECO:0000313" key="5">
    <source>
        <dbReference type="EMBL" id="ORY72415.1"/>
    </source>
</evidence>
<accession>A0A1Y2ENJ0</accession>
<feature type="region of interest" description="Disordered" evidence="4">
    <location>
        <begin position="242"/>
        <end position="262"/>
    </location>
</feature>